<keyword evidence="3" id="KW-0560">Oxidoreductase</keyword>
<evidence type="ECO:0000256" key="1">
    <source>
        <dbReference type="ARBA" id="ARBA00009986"/>
    </source>
</evidence>
<dbReference type="GO" id="GO:0004777">
    <property type="term" value="F:succinate-semialdehyde dehydrogenase (NAD+) activity"/>
    <property type="evidence" value="ECO:0007669"/>
    <property type="project" value="TreeGrafter"/>
</dbReference>
<dbReference type="InterPro" id="IPR044148">
    <property type="entry name" value="ALDH_GabD1-like"/>
</dbReference>
<reference evidence="5 6" key="1">
    <citation type="submission" date="2020-02" db="EMBL/GenBank/DDBJ databases">
        <title>Aliifodinibius halophilus 2W32, complete genome.</title>
        <authorList>
            <person name="Li Y."/>
            <person name="Wu S."/>
        </authorList>
    </citation>
    <scope>NUCLEOTIDE SEQUENCE [LARGE SCALE GENOMIC DNA]</scope>
    <source>
        <strain evidence="5 6">2W32</strain>
    </source>
</reference>
<dbReference type="PANTHER" id="PTHR43217:SF1">
    <property type="entry name" value="SUCCINATE SEMIALDEHYDE DEHYDROGENASE [NAD(P)+] SAD"/>
    <property type="match status" value="1"/>
</dbReference>
<evidence type="ECO:0000256" key="2">
    <source>
        <dbReference type="ARBA" id="ARBA00022857"/>
    </source>
</evidence>
<dbReference type="InterPro" id="IPR016162">
    <property type="entry name" value="Ald_DH_N"/>
</dbReference>
<gene>
    <name evidence="5" type="ORF">G3569_16580</name>
</gene>
<keyword evidence="6" id="KW-1185">Reference proteome</keyword>
<dbReference type="InterPro" id="IPR016163">
    <property type="entry name" value="Ald_DH_C"/>
</dbReference>
<proteinExistence type="inferred from homology"/>
<dbReference type="GO" id="GO:0004030">
    <property type="term" value="F:aldehyde dehydrogenase [NAD(P)+] activity"/>
    <property type="evidence" value="ECO:0007669"/>
    <property type="project" value="InterPro"/>
</dbReference>
<dbReference type="CDD" id="cd07100">
    <property type="entry name" value="ALDH_SSADH1_GabD1"/>
    <property type="match status" value="1"/>
</dbReference>
<dbReference type="EMBL" id="JAALLS010000029">
    <property type="protein sequence ID" value="NGP89977.1"/>
    <property type="molecule type" value="Genomic_DNA"/>
</dbReference>
<dbReference type="InterPro" id="IPR016161">
    <property type="entry name" value="Ald_DH/histidinol_DH"/>
</dbReference>
<dbReference type="Pfam" id="PF00171">
    <property type="entry name" value="Aldedh"/>
    <property type="match status" value="1"/>
</dbReference>
<dbReference type="PROSITE" id="PS00070">
    <property type="entry name" value="ALDEHYDE_DEHYDR_CYS"/>
    <property type="match status" value="1"/>
</dbReference>
<dbReference type="Gene3D" id="3.40.309.10">
    <property type="entry name" value="Aldehyde Dehydrogenase, Chain A, domain 2"/>
    <property type="match status" value="1"/>
</dbReference>
<dbReference type="Gene3D" id="3.40.605.10">
    <property type="entry name" value="Aldehyde Dehydrogenase, Chain A, domain 1"/>
    <property type="match status" value="1"/>
</dbReference>
<comment type="caution">
    <text evidence="5">The sequence shown here is derived from an EMBL/GenBank/DDBJ whole genome shotgun (WGS) entry which is preliminary data.</text>
</comment>
<accession>A0A6M1T714</accession>
<evidence type="ECO:0000313" key="5">
    <source>
        <dbReference type="EMBL" id="NGP89977.1"/>
    </source>
</evidence>
<dbReference type="InterPro" id="IPR016160">
    <property type="entry name" value="Ald_DH_CS_CYS"/>
</dbReference>
<feature type="domain" description="Aldehyde dehydrogenase" evidence="4">
    <location>
        <begin position="2"/>
        <end position="450"/>
    </location>
</feature>
<evidence type="ECO:0000259" key="4">
    <source>
        <dbReference type="Pfam" id="PF00171"/>
    </source>
</evidence>
<dbReference type="FunFam" id="3.40.605.10:FF:000012">
    <property type="entry name" value="NAD-dependent succinate-semialdehyde dehydrogenase"/>
    <property type="match status" value="1"/>
</dbReference>
<comment type="similarity">
    <text evidence="1">Belongs to the aldehyde dehydrogenase family.</text>
</comment>
<dbReference type="AlphaFoldDB" id="A0A6M1T714"/>
<organism evidence="5 6">
    <name type="scientific">Fodinibius halophilus</name>
    <dbReference type="NCBI Taxonomy" id="1736908"/>
    <lineage>
        <taxon>Bacteria</taxon>
        <taxon>Pseudomonadati</taxon>
        <taxon>Balneolota</taxon>
        <taxon>Balneolia</taxon>
        <taxon>Balneolales</taxon>
        <taxon>Balneolaceae</taxon>
        <taxon>Fodinibius</taxon>
    </lineage>
</organism>
<protein>
    <submittedName>
        <fullName evidence="5">NAD-dependent succinate-semialdehyde dehydrogenase</fullName>
    </submittedName>
</protein>
<dbReference type="FunFam" id="3.40.309.10:FF:000010">
    <property type="entry name" value="Gamma-aminobutyraldehyde dehydrogenase"/>
    <property type="match status" value="1"/>
</dbReference>
<evidence type="ECO:0000313" key="6">
    <source>
        <dbReference type="Proteomes" id="UP000479132"/>
    </source>
</evidence>
<dbReference type="Proteomes" id="UP000479132">
    <property type="component" value="Unassembled WGS sequence"/>
</dbReference>
<name>A0A6M1T714_9BACT</name>
<sequence>MKTINPANETVIEEYEQMSDQVFDGIVNDAVEAQENWRSRSFSERADILNKAAQILRKRKSEFAELMAREMGKPLSQGESESEKCAWVCEYYAENAADFLADEYIETDADKSYVTFNPLGTVLAIMPWNFPFWQLFRFAAPALMAGNAAVLKHAPNVTGCALAIEELLHKAGIPRDLFRTVLADVEQTQQLIKHSGIAAVTLTGSTRAGKAVASTAGEELKKTVLELGGSDPYIILEEANIEQAAETCVTSRLVNSGQSCIAAKRLIVVEEHYDTFLESVKYRMSRKQFGNPFESSTDIGPMARKDLRDKLHQQVQESIQVGANCILGGEIPDREGAFYPPTVLTNVSEGMPAYEEELFGPVISVIKVKDEAEAIEVANDTEYGLGAAVFSEDVERAEQIAANELKAGCCFVNDFVKSDPRLPFGGIKNSGLGRELSHFGIKEFVNIKTVYK</sequence>
<dbReference type="SUPFAM" id="SSF53720">
    <property type="entry name" value="ALDH-like"/>
    <property type="match status" value="1"/>
</dbReference>
<keyword evidence="2" id="KW-0521">NADP</keyword>
<dbReference type="PANTHER" id="PTHR43217">
    <property type="entry name" value="SUCCINATE SEMIALDEHYDE DEHYDROGENASE [NAD(P)+] SAD"/>
    <property type="match status" value="1"/>
</dbReference>
<dbReference type="InterPro" id="IPR047110">
    <property type="entry name" value="GABD/Sad-like"/>
</dbReference>
<dbReference type="RefSeq" id="WP_165271204.1">
    <property type="nucleotide sequence ID" value="NZ_JAALLS010000029.1"/>
</dbReference>
<evidence type="ECO:0000256" key="3">
    <source>
        <dbReference type="ARBA" id="ARBA00023002"/>
    </source>
</evidence>
<dbReference type="InterPro" id="IPR015590">
    <property type="entry name" value="Aldehyde_DH_dom"/>
</dbReference>